<dbReference type="AlphaFoldDB" id="A0AAU9JQZ3"/>
<evidence type="ECO:0000256" key="1">
    <source>
        <dbReference type="ARBA" id="ARBA00004742"/>
    </source>
</evidence>
<dbReference type="SUPFAM" id="SSF53795">
    <property type="entry name" value="PEP carboxykinase-like"/>
    <property type="match status" value="1"/>
</dbReference>
<comment type="similarity">
    <text evidence="2">Belongs to the phosphoenolpyruvate carboxykinase (ATP) family.</text>
</comment>
<dbReference type="Proteomes" id="UP001162131">
    <property type="component" value="Unassembled WGS sequence"/>
</dbReference>
<reference evidence="10" key="1">
    <citation type="submission" date="2021-09" db="EMBL/GenBank/DDBJ databases">
        <authorList>
            <consortium name="AG Swart"/>
            <person name="Singh M."/>
            <person name="Singh A."/>
            <person name="Seah K."/>
            <person name="Emmerich C."/>
        </authorList>
    </citation>
    <scope>NUCLEOTIDE SEQUENCE</scope>
    <source>
        <strain evidence="10">ATCC30299</strain>
    </source>
</reference>
<dbReference type="NCBIfam" id="NF006821">
    <property type="entry name" value="PRK09344.1-3"/>
    <property type="match status" value="1"/>
</dbReference>
<evidence type="ECO:0000256" key="4">
    <source>
        <dbReference type="ARBA" id="ARBA00022432"/>
    </source>
</evidence>
<dbReference type="NCBIfam" id="TIGR00224">
    <property type="entry name" value="pckA"/>
    <property type="match status" value="1"/>
</dbReference>
<dbReference type="EMBL" id="CAJZBQ010000045">
    <property type="protein sequence ID" value="CAG9328150.1"/>
    <property type="molecule type" value="Genomic_DNA"/>
</dbReference>
<name>A0AAU9JQZ3_9CILI</name>
<gene>
    <name evidence="10" type="ORF">BSTOLATCC_MIC45607</name>
</gene>
<evidence type="ECO:0000256" key="8">
    <source>
        <dbReference type="ARBA" id="ARBA00023239"/>
    </source>
</evidence>
<evidence type="ECO:0000256" key="2">
    <source>
        <dbReference type="ARBA" id="ARBA00006052"/>
    </source>
</evidence>
<comment type="caution">
    <text evidence="10">The sequence shown here is derived from an EMBL/GenBank/DDBJ whole genome shotgun (WGS) entry which is preliminary data.</text>
</comment>
<evidence type="ECO:0000313" key="11">
    <source>
        <dbReference type="Proteomes" id="UP001162131"/>
    </source>
</evidence>
<dbReference type="PANTHER" id="PTHR30031:SF0">
    <property type="entry name" value="PHOSPHOENOLPYRUVATE CARBOXYKINASE (ATP)"/>
    <property type="match status" value="1"/>
</dbReference>
<dbReference type="PIRSF" id="PIRSF006294">
    <property type="entry name" value="PEP_crbxkin"/>
    <property type="match status" value="1"/>
</dbReference>
<dbReference type="Gene3D" id="3.40.449.10">
    <property type="entry name" value="Phosphoenolpyruvate Carboxykinase, domain 1"/>
    <property type="match status" value="1"/>
</dbReference>
<dbReference type="CDD" id="cd00484">
    <property type="entry name" value="PEPCK_ATP"/>
    <property type="match status" value="1"/>
</dbReference>
<sequence>MLGRLNILSRSFISKTHDMTGHPDLKKLGIVNRHIYRNLMVPEYYERCLDKEPANPYTKVTTVSSTGALCAYSASATGRSPKEKRVVKEETTEKDIWWGKVNIPLSEASYDINKQRAIDYLNNRPYLYVVDGYVGWDPKYRLKVRIICTRAYHALFMHNMLIRPTEEQLATDFNHIDFHVLNAGEFPADTHVDGVTSQTSVNVNFKDQKLVILGSQYAGEMKKGIFGVMHYVMPKKHGVVSLHASANEGPKGDTTLLFGLSGTGKTTLSADPHRKLIGDDEHCWTDEGIFNIEGGCYAKCINLSREKEPEIYDAVRFGSVLENVCFKPGTREVDFSNISLTENTRLSYPLEYIPNVKIPAVGGHPKNVIFLTCDASGVLPPVSKLTPEQSMYHFISGYTAKVAGTEVGIKDPESTFSACFGEAFLPLHPSVYAEMLAAKLRKHGATTWLLNTGWSGGKFGVGKRMDLKVTRKILDAIHAGELDNVPTKDLPIFGLHVPTSCPGVDPQILMPKNTWANKEEYDRTLTKLAHEFIDNFKKYESGASKETKAAGPKL</sequence>
<proteinExistence type="inferred from homology"/>
<keyword evidence="7" id="KW-0067">ATP-binding</keyword>
<keyword evidence="6" id="KW-0210">Decarboxylase</keyword>
<dbReference type="PANTHER" id="PTHR30031">
    <property type="entry name" value="PHOSPHOENOLPYRUVATE CARBOXYKINASE ATP"/>
    <property type="match status" value="1"/>
</dbReference>
<dbReference type="GO" id="GO:0005829">
    <property type="term" value="C:cytosol"/>
    <property type="evidence" value="ECO:0007669"/>
    <property type="project" value="TreeGrafter"/>
</dbReference>
<dbReference type="HAMAP" id="MF_00453">
    <property type="entry name" value="PEPCK_ATP"/>
    <property type="match status" value="1"/>
</dbReference>
<dbReference type="GO" id="GO:0006094">
    <property type="term" value="P:gluconeogenesis"/>
    <property type="evidence" value="ECO:0007669"/>
    <property type="project" value="UniProtKB-KW"/>
</dbReference>
<dbReference type="EC" id="4.1.1.49" evidence="3"/>
<evidence type="ECO:0000256" key="5">
    <source>
        <dbReference type="ARBA" id="ARBA00022741"/>
    </source>
</evidence>
<dbReference type="PROSITE" id="PS00532">
    <property type="entry name" value="PEPCK_ATP"/>
    <property type="match status" value="1"/>
</dbReference>
<protein>
    <recommendedName>
        <fullName evidence="3">phosphoenolpyruvate carboxykinase (ATP)</fullName>
        <ecNumber evidence="3">4.1.1.49</ecNumber>
    </recommendedName>
</protein>
<dbReference type="Pfam" id="PF01293">
    <property type="entry name" value="PEPCK_ATP"/>
    <property type="match status" value="1"/>
</dbReference>
<comment type="pathway">
    <text evidence="1">Carbohydrate biosynthesis; gluconeogenesis.</text>
</comment>
<evidence type="ECO:0000313" key="10">
    <source>
        <dbReference type="EMBL" id="CAG9328150.1"/>
    </source>
</evidence>
<dbReference type="GO" id="GO:0004612">
    <property type="term" value="F:phosphoenolpyruvate carboxykinase (ATP) activity"/>
    <property type="evidence" value="ECO:0007669"/>
    <property type="project" value="UniProtKB-EC"/>
</dbReference>
<keyword evidence="4" id="KW-0312">Gluconeogenesis</keyword>
<comment type="catalytic activity">
    <reaction evidence="9">
        <text>oxaloacetate + ATP = phosphoenolpyruvate + ADP + CO2</text>
        <dbReference type="Rhea" id="RHEA:18617"/>
        <dbReference type="ChEBI" id="CHEBI:16452"/>
        <dbReference type="ChEBI" id="CHEBI:16526"/>
        <dbReference type="ChEBI" id="CHEBI:30616"/>
        <dbReference type="ChEBI" id="CHEBI:58702"/>
        <dbReference type="ChEBI" id="CHEBI:456216"/>
        <dbReference type="EC" id="4.1.1.49"/>
    </reaction>
</comment>
<dbReference type="Gene3D" id="3.90.228.20">
    <property type="match status" value="1"/>
</dbReference>
<keyword evidence="5" id="KW-0547">Nucleotide-binding</keyword>
<evidence type="ECO:0000256" key="7">
    <source>
        <dbReference type="ARBA" id="ARBA00022840"/>
    </source>
</evidence>
<organism evidence="10 11">
    <name type="scientific">Blepharisma stoltei</name>
    <dbReference type="NCBI Taxonomy" id="1481888"/>
    <lineage>
        <taxon>Eukaryota</taxon>
        <taxon>Sar</taxon>
        <taxon>Alveolata</taxon>
        <taxon>Ciliophora</taxon>
        <taxon>Postciliodesmatophora</taxon>
        <taxon>Heterotrichea</taxon>
        <taxon>Heterotrichida</taxon>
        <taxon>Blepharismidae</taxon>
        <taxon>Blepharisma</taxon>
    </lineage>
</organism>
<dbReference type="GO" id="GO:0005524">
    <property type="term" value="F:ATP binding"/>
    <property type="evidence" value="ECO:0007669"/>
    <property type="project" value="UniProtKB-KW"/>
</dbReference>
<dbReference type="Gene3D" id="2.170.8.10">
    <property type="entry name" value="Phosphoenolpyruvate Carboxykinase, domain 2"/>
    <property type="match status" value="1"/>
</dbReference>
<dbReference type="FunFam" id="2.170.8.10:FF:000001">
    <property type="entry name" value="Phosphoenolpyruvate carboxykinase (ATP)"/>
    <property type="match status" value="1"/>
</dbReference>
<evidence type="ECO:0000256" key="6">
    <source>
        <dbReference type="ARBA" id="ARBA00022793"/>
    </source>
</evidence>
<keyword evidence="8" id="KW-0456">Lyase</keyword>
<dbReference type="InterPro" id="IPR008210">
    <property type="entry name" value="PEP_carboxykinase_N"/>
</dbReference>
<evidence type="ECO:0000256" key="3">
    <source>
        <dbReference type="ARBA" id="ARBA00012363"/>
    </source>
</evidence>
<dbReference type="SUPFAM" id="SSF68923">
    <property type="entry name" value="PEP carboxykinase N-terminal domain"/>
    <property type="match status" value="1"/>
</dbReference>
<dbReference type="InterPro" id="IPR013035">
    <property type="entry name" value="PEP_carboxykinase_C"/>
</dbReference>
<accession>A0AAU9JQZ3</accession>
<evidence type="ECO:0000256" key="9">
    <source>
        <dbReference type="ARBA" id="ARBA00047371"/>
    </source>
</evidence>
<dbReference type="NCBIfam" id="NF006820">
    <property type="entry name" value="PRK09344.1-2"/>
    <property type="match status" value="1"/>
</dbReference>
<dbReference type="InterPro" id="IPR015994">
    <property type="entry name" value="PEPCK_ATP_CS"/>
</dbReference>
<keyword evidence="11" id="KW-1185">Reference proteome</keyword>
<dbReference type="InterPro" id="IPR001272">
    <property type="entry name" value="PEP_carboxykinase_ATP"/>
</dbReference>